<evidence type="ECO:0000313" key="1">
    <source>
        <dbReference type="EMBL" id="KAK1417170.1"/>
    </source>
</evidence>
<sequence length="80" mass="9193">MKCIDTYMANDQYIYWIKNKFVLKRPSENQPRFATCADFHMSLTSSTHNTTTTPTIAAAYNHIICPTKPLPPSNHSYIHC</sequence>
<protein>
    <submittedName>
        <fullName evidence="1">Uncharacterized protein</fullName>
    </submittedName>
</protein>
<keyword evidence="2" id="KW-1185">Reference proteome</keyword>
<dbReference type="EMBL" id="JAUHHV010000007">
    <property type="protein sequence ID" value="KAK1417170.1"/>
    <property type="molecule type" value="Genomic_DNA"/>
</dbReference>
<evidence type="ECO:0000313" key="2">
    <source>
        <dbReference type="Proteomes" id="UP001229421"/>
    </source>
</evidence>
<dbReference type="Proteomes" id="UP001229421">
    <property type="component" value="Unassembled WGS sequence"/>
</dbReference>
<reference evidence="1" key="1">
    <citation type="journal article" date="2023" name="bioRxiv">
        <title>Improved chromosome-level genome assembly for marigold (Tagetes erecta).</title>
        <authorList>
            <person name="Jiang F."/>
            <person name="Yuan L."/>
            <person name="Wang S."/>
            <person name="Wang H."/>
            <person name="Xu D."/>
            <person name="Wang A."/>
            <person name="Fan W."/>
        </authorList>
    </citation>
    <scope>NUCLEOTIDE SEQUENCE</scope>
    <source>
        <strain evidence="1">WSJ</strain>
        <tissue evidence="1">Leaf</tissue>
    </source>
</reference>
<accession>A0AAD8K696</accession>
<proteinExistence type="predicted"/>
<organism evidence="1 2">
    <name type="scientific">Tagetes erecta</name>
    <name type="common">African marigold</name>
    <dbReference type="NCBI Taxonomy" id="13708"/>
    <lineage>
        <taxon>Eukaryota</taxon>
        <taxon>Viridiplantae</taxon>
        <taxon>Streptophyta</taxon>
        <taxon>Embryophyta</taxon>
        <taxon>Tracheophyta</taxon>
        <taxon>Spermatophyta</taxon>
        <taxon>Magnoliopsida</taxon>
        <taxon>eudicotyledons</taxon>
        <taxon>Gunneridae</taxon>
        <taxon>Pentapetalae</taxon>
        <taxon>asterids</taxon>
        <taxon>campanulids</taxon>
        <taxon>Asterales</taxon>
        <taxon>Asteraceae</taxon>
        <taxon>Asteroideae</taxon>
        <taxon>Heliantheae alliance</taxon>
        <taxon>Tageteae</taxon>
        <taxon>Tagetes</taxon>
    </lineage>
</organism>
<comment type="caution">
    <text evidence="1">The sequence shown here is derived from an EMBL/GenBank/DDBJ whole genome shotgun (WGS) entry which is preliminary data.</text>
</comment>
<dbReference type="AlphaFoldDB" id="A0AAD8K696"/>
<gene>
    <name evidence="1" type="ORF">QVD17_26293</name>
</gene>
<name>A0AAD8K696_TARER</name>